<gene>
    <name evidence="4" type="ORF">A3F84_13355</name>
</gene>
<name>A0A1F6C3P1_HANXR</name>
<proteinExistence type="inferred from homology"/>
<reference evidence="4 5" key="1">
    <citation type="journal article" date="2016" name="Nat. Commun.">
        <title>Thousands of microbial genomes shed light on interconnected biogeochemical processes in an aquifer system.</title>
        <authorList>
            <person name="Anantharaman K."/>
            <person name="Brown C.T."/>
            <person name="Hug L.A."/>
            <person name="Sharon I."/>
            <person name="Castelle C.J."/>
            <person name="Probst A.J."/>
            <person name="Thomas B.C."/>
            <person name="Singh A."/>
            <person name="Wilkins M.J."/>
            <person name="Karaoz U."/>
            <person name="Brodie E.L."/>
            <person name="Williams K.H."/>
            <person name="Hubbard S.S."/>
            <person name="Banfield J.F."/>
        </authorList>
    </citation>
    <scope>NUCLEOTIDE SEQUENCE [LARGE SCALE GENOMIC DNA]</scope>
    <source>
        <strain evidence="5">RIFCSPLOWO2_12_FULL_64_10</strain>
    </source>
</reference>
<dbReference type="InterPro" id="IPR050738">
    <property type="entry name" value="Sulfatase"/>
</dbReference>
<evidence type="ECO:0000313" key="5">
    <source>
        <dbReference type="Proteomes" id="UP000178606"/>
    </source>
</evidence>
<dbReference type="Proteomes" id="UP000178606">
    <property type="component" value="Unassembled WGS sequence"/>
</dbReference>
<keyword evidence="2" id="KW-0378">Hydrolase</keyword>
<dbReference type="Gene3D" id="3.40.720.10">
    <property type="entry name" value="Alkaline Phosphatase, subunit A"/>
    <property type="match status" value="1"/>
</dbReference>
<dbReference type="InterPro" id="IPR017850">
    <property type="entry name" value="Alkaline_phosphatase_core_sf"/>
</dbReference>
<dbReference type="GO" id="GO:0004065">
    <property type="term" value="F:arylsulfatase activity"/>
    <property type="evidence" value="ECO:0007669"/>
    <property type="project" value="TreeGrafter"/>
</dbReference>
<comment type="similarity">
    <text evidence="1">Belongs to the sulfatase family.</text>
</comment>
<dbReference type="PANTHER" id="PTHR42693">
    <property type="entry name" value="ARYLSULFATASE FAMILY MEMBER"/>
    <property type="match status" value="1"/>
</dbReference>
<feature type="domain" description="Sulfatase N-terminal" evidence="3">
    <location>
        <begin position="6"/>
        <end position="358"/>
    </location>
</feature>
<evidence type="ECO:0000256" key="2">
    <source>
        <dbReference type="ARBA" id="ARBA00022801"/>
    </source>
</evidence>
<evidence type="ECO:0000256" key="1">
    <source>
        <dbReference type="ARBA" id="ARBA00008779"/>
    </source>
</evidence>
<accession>A0A1F6C3P1</accession>
<organism evidence="4 5">
    <name type="scientific">Handelsmanbacteria sp. (strain RIFCSPLOWO2_12_FULL_64_10)</name>
    <dbReference type="NCBI Taxonomy" id="1817868"/>
    <lineage>
        <taxon>Bacteria</taxon>
        <taxon>Candidatus Handelsmaniibacteriota</taxon>
    </lineage>
</organism>
<comment type="caution">
    <text evidence="4">The sequence shown here is derived from an EMBL/GenBank/DDBJ whole genome shotgun (WGS) entry which is preliminary data.</text>
</comment>
<sequence length="477" mass="54305">MNVMKPNLVVICIDTFRADMGGSGGKLHFVNTPNVDRLRRESVSFTRCFGEGEPTIPVRRCLFTGVRSFPWRFETANEGLQPAGSGWHPIPHEQDTLAERLHDAGYLTGFVSDTYHMFKPTMNFTRGFLSWQFIRGQENDPYRSGPCERIDLTAHVPDGEASPAQHPTVAQYLLNALDRRGEEDWQAAQVFRSAARWLEDNRRNAPFFLWVDSFSPHELWDPPRHYADAYCPPRPGVKDIIYPQVFRGDFSRMSPDEIERCKALYFGFVAFVDRWIGHLLAAMDALRLWDDTLLVFLSDHGTEVMDKGQFGKAADRLYPFNTRLNWFIRHPAGPRGKTCDAWVQNHDLLPTLLSLLGVEHPPLDGHNVWPVIPGDPVRDHVITGWGPHACVRDADRAVHLNVTRPDDERTARVFDLKADPDETRDVAPQHPEAIQQAVARLAAVTGPLPVTFRQYRQRAQGRTMRSFAPIRFGNKVP</sequence>
<dbReference type="PANTHER" id="PTHR42693:SF53">
    <property type="entry name" value="ENDO-4-O-SULFATASE"/>
    <property type="match status" value="1"/>
</dbReference>
<dbReference type="SUPFAM" id="SSF53649">
    <property type="entry name" value="Alkaline phosphatase-like"/>
    <property type="match status" value="1"/>
</dbReference>
<dbReference type="Pfam" id="PF00884">
    <property type="entry name" value="Sulfatase"/>
    <property type="match status" value="1"/>
</dbReference>
<evidence type="ECO:0000313" key="4">
    <source>
        <dbReference type="EMBL" id="OGG43761.1"/>
    </source>
</evidence>
<dbReference type="AlphaFoldDB" id="A0A1F6C3P1"/>
<dbReference type="InterPro" id="IPR000917">
    <property type="entry name" value="Sulfatase_N"/>
</dbReference>
<evidence type="ECO:0000259" key="3">
    <source>
        <dbReference type="Pfam" id="PF00884"/>
    </source>
</evidence>
<protein>
    <recommendedName>
        <fullName evidence="3">Sulfatase N-terminal domain-containing protein</fullName>
    </recommendedName>
</protein>
<dbReference type="EMBL" id="MFKF01000426">
    <property type="protein sequence ID" value="OGG43761.1"/>
    <property type="molecule type" value="Genomic_DNA"/>
</dbReference>
<dbReference type="CDD" id="cd16148">
    <property type="entry name" value="sulfatase_like"/>
    <property type="match status" value="1"/>
</dbReference>